<feature type="compositionally biased region" description="Basic residues" evidence="3">
    <location>
        <begin position="2263"/>
        <end position="2272"/>
    </location>
</feature>
<feature type="region of interest" description="Disordered" evidence="3">
    <location>
        <begin position="2476"/>
        <end position="2504"/>
    </location>
</feature>
<feature type="region of interest" description="Disordered" evidence="3">
    <location>
        <begin position="1454"/>
        <end position="1512"/>
    </location>
</feature>
<protein>
    <submittedName>
        <fullName evidence="4">Uncharacterized protein</fullName>
    </submittedName>
</protein>
<dbReference type="OMA" id="YFVSLNW"/>
<evidence type="ECO:0000256" key="3">
    <source>
        <dbReference type="SAM" id="MobiDB-lite"/>
    </source>
</evidence>
<name>A0A8I5SXW5_PONAB</name>
<feature type="compositionally biased region" description="Basic and acidic residues" evidence="3">
    <location>
        <begin position="2436"/>
        <end position="2455"/>
    </location>
</feature>
<dbReference type="InterPro" id="IPR016024">
    <property type="entry name" value="ARM-type_fold"/>
</dbReference>
<dbReference type="Gene3D" id="2.130.10.10">
    <property type="entry name" value="YVTN repeat-like/Quinoprotein amine dehydrogenase"/>
    <property type="match status" value="2"/>
</dbReference>
<dbReference type="InterPro" id="IPR015943">
    <property type="entry name" value="WD40/YVTN_repeat-like_dom_sf"/>
</dbReference>
<feature type="coiled-coil region" evidence="2">
    <location>
        <begin position="2189"/>
        <end position="2216"/>
    </location>
</feature>
<organism evidence="4 5">
    <name type="scientific">Pongo abelii</name>
    <name type="common">Sumatran orangutan</name>
    <name type="synonym">Pongo pygmaeus abelii</name>
    <dbReference type="NCBI Taxonomy" id="9601"/>
    <lineage>
        <taxon>Eukaryota</taxon>
        <taxon>Metazoa</taxon>
        <taxon>Chordata</taxon>
        <taxon>Craniata</taxon>
        <taxon>Vertebrata</taxon>
        <taxon>Euteleostomi</taxon>
        <taxon>Mammalia</taxon>
        <taxon>Eutheria</taxon>
        <taxon>Euarchontoglires</taxon>
        <taxon>Primates</taxon>
        <taxon>Haplorrhini</taxon>
        <taxon>Catarrhini</taxon>
        <taxon>Hominidae</taxon>
        <taxon>Pongo</taxon>
    </lineage>
</organism>
<keyword evidence="5" id="KW-1185">Reference proteome</keyword>
<evidence type="ECO:0000313" key="5">
    <source>
        <dbReference type="Proteomes" id="UP000001595"/>
    </source>
</evidence>
<dbReference type="InterPro" id="IPR011047">
    <property type="entry name" value="Quinoprotein_ADH-like_sf"/>
</dbReference>
<evidence type="ECO:0000256" key="2">
    <source>
        <dbReference type="SAM" id="Coils"/>
    </source>
</evidence>
<feature type="compositionally biased region" description="Basic and acidic residues" evidence="3">
    <location>
        <begin position="2301"/>
        <end position="2334"/>
    </location>
</feature>
<dbReference type="Ensembl" id="ENSPPYT00000040445.1">
    <property type="protein sequence ID" value="ENSPPYP00000025268.1"/>
    <property type="gene ID" value="ENSPPYG00000031538.1"/>
</dbReference>
<feature type="repeat" description="WD" evidence="1">
    <location>
        <begin position="630"/>
        <end position="644"/>
    </location>
</feature>
<keyword evidence="1" id="KW-0853">WD repeat</keyword>
<dbReference type="Proteomes" id="UP000001595">
    <property type="component" value="Chromosome 19"/>
</dbReference>
<feature type="compositionally biased region" description="Acidic residues" evidence="3">
    <location>
        <begin position="1605"/>
        <end position="1659"/>
    </location>
</feature>
<proteinExistence type="predicted"/>
<evidence type="ECO:0000313" key="4">
    <source>
        <dbReference type="Ensembl" id="ENSPPYP00000025268.1"/>
    </source>
</evidence>
<feature type="region of interest" description="Disordered" evidence="3">
    <location>
        <begin position="1561"/>
        <end position="1665"/>
    </location>
</feature>
<feature type="region of interest" description="Disordered" evidence="3">
    <location>
        <begin position="2263"/>
        <end position="2457"/>
    </location>
</feature>
<dbReference type="SMART" id="SM00320">
    <property type="entry name" value="WD40"/>
    <property type="match status" value="2"/>
</dbReference>
<reference evidence="4" key="3">
    <citation type="submission" date="2025-09" db="UniProtKB">
        <authorList>
            <consortium name="Ensembl"/>
        </authorList>
    </citation>
    <scope>IDENTIFICATION</scope>
</reference>
<feature type="compositionally biased region" description="Basic and acidic residues" evidence="3">
    <location>
        <begin position="1561"/>
        <end position="1572"/>
    </location>
</feature>
<dbReference type="Pfam" id="PF00400">
    <property type="entry name" value="WD40"/>
    <property type="match status" value="1"/>
</dbReference>
<dbReference type="InterPro" id="IPR001680">
    <property type="entry name" value="WD40_rpt"/>
</dbReference>
<feature type="compositionally biased region" description="Basic and acidic residues" evidence="3">
    <location>
        <begin position="1814"/>
        <end position="1873"/>
    </location>
</feature>
<dbReference type="SUPFAM" id="SSF50998">
    <property type="entry name" value="Quinoprotein alcohol dehydrogenase-like"/>
    <property type="match status" value="1"/>
</dbReference>
<feature type="compositionally biased region" description="Acidic residues" evidence="3">
    <location>
        <begin position="1573"/>
        <end position="1597"/>
    </location>
</feature>
<feature type="region of interest" description="Disordered" evidence="3">
    <location>
        <begin position="1814"/>
        <end position="1883"/>
    </location>
</feature>
<accession>A0A8I5SXW5</accession>
<feature type="region of interest" description="Disordered" evidence="3">
    <location>
        <begin position="1142"/>
        <end position="1174"/>
    </location>
</feature>
<dbReference type="PANTHER" id="PTHR42968">
    <property type="entry name" value="WD REPEAT-CONTAINING"/>
    <property type="match status" value="1"/>
</dbReference>
<sequence>MSIKSWDITRKSSSSRLIPEWKNLKFLINKILKDRKIDEEPKNDVVLLSDWPETLYQESHHPQNKPFVCFYYSIKANCFVSLNWMEPCGKMQAVLWIQKKGTEMKGTVEKMRLRMMDQLPPIQAMVHTGSYHMLIAYCGDMRLRLFGDHRRAFRFLGTVPCHFSTSCLLYDPEAELLLSGTLGAVVTWFILPNGRGIEMAQIVPMADHELVQGFSLNGPQGSMLALCEDTVRVFIHRGQGQLEEVKKFTPVASGSSITCSFTCVSQGNFYAGNRAGEIHAWGLDQGNFLHSFQAHSSSVICIHSRPEIHTLLTAGSEGIVREWNLTYGNLLRQLNIDKDLQRLQFIDNTTFFCQTTYSFSLHHLPYFYSLFNVCGSAPQQVQRVCCGHNWTRILCATEDGLLRFLSPVTGDLLVITWPLLVMDKALAWAYDSEREELFVAIGSSEVLVFDATRSPCTAKYLVGTSADRKDRVRCLAYGRSHLQKGLGGLMFCGHESGVVRILSHYSCARIEKTVHSGAVLALSTLEGPQENALLCSYGTDNIIHLTEAVLQVNKVVLQPVGKILCGCPLKRVILLPGSVGAITESYCWRLWHYEGFLTSSESKQSFVWRETKCLHECDITSFDVCLPLKLFVTGGIDGSVRIWDFHGRLVTEFDSALHFGPLCFANNRGDLLLTFNQSIYMVSCLKLLPPAQLVHLSILKNADEIQEVPKPFLPSFFFMFETVFVPRFVYLGKGRQELQGLETLVNKRFIAFDNTVPHVVEEVRSMSLVIQKTKFPLLEDKDIDFSTLDSKYNRPRHEVPAPLQLAGWDGFNAYQMLQCFFGQGRQWPFAPDGYIPNSVIRARLWPEGTPVFLCCDLYSSYQVKDWDLSSMTLVEEKISRSQQKDKSKVRKGTSPDILESMANQNWMRRKYSGRLMDDLIEAILNLTIYCSVEQYKRYFRVLERIFATCQIPSDLVSKTAHRLLQDTTHSNPRIRELAWEALDRLGLMNHHFGIPLAMGLMDSDENVRAKALYLMVRVTGIQTKTRLVHLLKKQETLQKMQQEIIGEITLGQLLNIQAEDIQSLLIHVEQQLNENLTLLQREKSFTFSFDIPWSEELKVFSEDMFIPLSEPVKITKPKKTKRHFQARSRKLIKKDLRVARKHRKTKLEKSSSMLMPSEDAGEQREAGKSEQVETQHVTLEPELPLSSVSTVKSQDYAETEKEVILQAIEAMEATEALEATDTMEAIDQGNMKDYGDVISKLERKEHIKRLWKKAMRKSRIADVQWKEKKDLKDISEVTTEEPKEDVIKIDEKEEGKRKKSEKKSRGLAGTPGRAGRPDTRSWRDGICSLVTSRIASSHPGMLRDLGKELVGLARVILADRQPSWTLFQEICPLLQDSSSVSLELDDRVLEETPTITKKVIKEAVKDKRTAVLTEREDKKVLKEDKEFSQEGKKKKAVFPADRLVLEKRKFKRKMRKLAKQEGKIAKEERKLTEPEEKMQRKEKPTKDKKKPTHPEEKMAQEEEIPASPQKELIMEDQKLVLEEKRLTGKRGRLLGKGKEVIRKKKKPILKRERLEWEKIQAQEESMRAQEEKELAEEEEELAEEEEELAGEEEELAGEEEKLAGEEEELAEEEEELAEKEEELAVEEEELAGEEEVVAKEEEELAWEEEELAWEEEELGWEEKELGWEEKELGWEEEELAEEEEEVAEEKEALILDIEKQVGERKKHIWEKEKHVEEEEKESWELGKLVQDHWSREEEGLSGKEREQTLEMERLAEQESKLIQKEKWFGKEALYGEQKEQDQTERQAQKEESKQLAWERKKLYLEDNEKFGELEKLSKEEEKLAQKTEQEAEKRKQWAREKIKQVSEEEKITEEIKKGSPKEEKQTIGKEKKTEKKKKQIEKDEKAIEEEQWIQEKLALQKEKLAHEERVWSQKDMKQSWKEEKEVKPKKRVWKKEKLSLEEEEQAGEMEEQFQEKEKEAKEIEKRALAKRQAPKDSKLAKKKSHIAEKEKATAREGIGITEKKKKITQEEKEIMKGEGKLSQEDRQLAYDITTKERDVAKKKKKTKEERKQAMRKLDMEKGIGSEEKEARSREENIRMKENQLFGILAGIVRELITVPSEERKITEGETSSIIEKSEIDGRRWEFFKEQEEIIEEEKEQAQKDRKLEDRLATKERMVTDKESSEEDRKLLKEVQEKILFNKIQVQTMLKEFQKTNLLEKRQVEELLKRVEEHKLEKTQMKWLLDNLRGILFEDLYKSLTEKETEEGLIKKGKEEEILPKKEKRKRLIKKNKASTSEEELEDNLAKKLKEKGSTQKRKMEKRLTKEKERLSKKKEGLQEEEKSLSEEEWGRWNEKEEEESLSEKEEDSLSEEEEESLSEEEEESLSEEEEESLSEEEESLSEEEEEESLSEKEESLSEEEEEESLSEEEESLSEEEDSLSEEEEEEEMEEKEKEEEEKQKDVESLSEEKEKESRLMEAMFSEEERVLKTKFSKEEVRLSRLVTEGNPGGKRGNAPESVRGSLGF</sequence>
<dbReference type="SUPFAM" id="SSF48371">
    <property type="entry name" value="ARM repeat"/>
    <property type="match status" value="1"/>
</dbReference>
<feature type="compositionally biased region" description="Acidic residues" evidence="3">
    <location>
        <begin position="2335"/>
        <end position="2388"/>
    </location>
</feature>
<dbReference type="PROSITE" id="PS50082">
    <property type="entry name" value="WD_REPEATS_2"/>
    <property type="match status" value="2"/>
</dbReference>
<reference evidence="4 5" key="1">
    <citation type="submission" date="2008-02" db="EMBL/GenBank/DDBJ databases">
        <title>A 6x draft sequence assembly of the Pongo pygmaeus abelii genome.</title>
        <authorList>
            <person name="Wilson R.K."/>
            <person name="Mardis E."/>
        </authorList>
    </citation>
    <scope>NUCLEOTIDE SEQUENCE [LARGE SCALE GENOMIC DNA]</scope>
</reference>
<dbReference type="PANTHER" id="PTHR42968:SF28">
    <property type="entry name" value="WD REPEAT DOMAIN 87"/>
    <property type="match status" value="1"/>
</dbReference>
<feature type="compositionally biased region" description="Basic and acidic residues" evidence="3">
    <location>
        <begin position="1953"/>
        <end position="1994"/>
    </location>
</feature>
<feature type="region of interest" description="Disordered" evidence="3">
    <location>
        <begin position="1937"/>
        <end position="1998"/>
    </location>
</feature>
<feature type="region of interest" description="Disordered" evidence="3">
    <location>
        <begin position="1907"/>
        <end position="1926"/>
    </location>
</feature>
<feature type="region of interest" description="Disordered" evidence="3">
    <location>
        <begin position="2037"/>
        <end position="2075"/>
    </location>
</feature>
<evidence type="ECO:0000256" key="1">
    <source>
        <dbReference type="PROSITE-ProRule" id="PRU00221"/>
    </source>
</evidence>
<keyword evidence="2" id="KW-0175">Coiled coil</keyword>
<dbReference type="GeneTree" id="ENSGT00530000063583"/>
<dbReference type="SUPFAM" id="SSF50960">
    <property type="entry name" value="TolB, C-terminal domain"/>
    <property type="match status" value="1"/>
</dbReference>
<feature type="compositionally biased region" description="Basic and acidic residues" evidence="3">
    <location>
        <begin position="2046"/>
        <end position="2075"/>
    </location>
</feature>
<reference evidence="4" key="2">
    <citation type="submission" date="2025-08" db="UniProtKB">
        <authorList>
            <consortium name="Ensembl"/>
        </authorList>
    </citation>
    <scope>IDENTIFICATION</scope>
</reference>
<feature type="compositionally biased region" description="Acidic residues" evidence="3">
    <location>
        <begin position="1941"/>
        <end position="1952"/>
    </location>
</feature>
<feature type="compositionally biased region" description="Basic and acidic residues" evidence="3">
    <location>
        <begin position="1280"/>
        <end position="1296"/>
    </location>
</feature>
<feature type="region of interest" description="Disordered" evidence="3">
    <location>
        <begin position="1280"/>
        <end position="1321"/>
    </location>
</feature>
<feature type="repeat" description="WD" evidence="1">
    <location>
        <begin position="292"/>
        <end position="333"/>
    </location>
</feature>
<feature type="compositionally biased region" description="Basic and acidic residues" evidence="3">
    <location>
        <begin position="1458"/>
        <end position="1485"/>
    </location>
</feature>
<feature type="compositionally biased region" description="Basic and acidic residues" evidence="3">
    <location>
        <begin position="1161"/>
        <end position="1173"/>
    </location>
</feature>
<feature type="compositionally biased region" description="Basic and acidic residues" evidence="3">
    <location>
        <begin position="2283"/>
        <end position="2293"/>
    </location>
</feature>
<feature type="compositionally biased region" description="Acidic residues" evidence="3">
    <location>
        <begin position="2396"/>
        <end position="2435"/>
    </location>
</feature>